<accession>A0ABY5UGM7</accession>
<sequence>MTKFLKDIAPLILGHRTEGGEISLAGNPTIVVTCEPWTNIRTTQYATLYIDGISVASMQLLSHKGRLAHLPEFIISTADHFQPGQTYELSIGIVEPDGSDTPNQSKSRTIELSIVP</sequence>
<evidence type="ECO:0000256" key="1">
    <source>
        <dbReference type="SAM" id="MobiDB-lite"/>
    </source>
</evidence>
<gene>
    <name evidence="2" type="ORF">NIK97_12970</name>
</gene>
<proteinExistence type="predicted"/>
<dbReference type="RefSeq" id="WP_151682536.1">
    <property type="nucleotide sequence ID" value="NZ_CP099968.1"/>
</dbReference>
<keyword evidence="3" id="KW-1185">Reference proteome</keyword>
<evidence type="ECO:0000313" key="2">
    <source>
        <dbReference type="EMBL" id="UWL62448.1"/>
    </source>
</evidence>
<feature type="region of interest" description="Disordered" evidence="1">
    <location>
        <begin position="95"/>
        <end position="116"/>
    </location>
</feature>
<name>A0ABY5UGM7_9HYPH</name>
<dbReference type="EMBL" id="CP099968">
    <property type="protein sequence ID" value="UWL62448.1"/>
    <property type="molecule type" value="Genomic_DNA"/>
</dbReference>
<evidence type="ECO:0000313" key="3">
    <source>
        <dbReference type="Proteomes" id="UP001058739"/>
    </source>
</evidence>
<organism evidence="2 3">
    <name type="scientific">Brucella pseudintermedia</name>
    <dbReference type="NCBI Taxonomy" id="370111"/>
    <lineage>
        <taxon>Bacteria</taxon>
        <taxon>Pseudomonadati</taxon>
        <taxon>Pseudomonadota</taxon>
        <taxon>Alphaproteobacteria</taxon>
        <taxon>Hyphomicrobiales</taxon>
        <taxon>Brucellaceae</taxon>
        <taxon>Brucella/Ochrobactrum group</taxon>
        <taxon>Brucella</taxon>
    </lineage>
</organism>
<dbReference type="Proteomes" id="UP001058739">
    <property type="component" value="Chromosome 02"/>
</dbReference>
<reference evidence="2" key="1">
    <citation type="submission" date="2022-06" db="EMBL/GenBank/DDBJ databases">
        <title>Complete Genome Sequence of Deoxynivalenol-bioadsorption Ochrobactrum pseudintermedium ASAG-D25.</title>
        <authorList>
            <person name="Wang N."/>
        </authorList>
    </citation>
    <scope>NUCLEOTIDE SEQUENCE</scope>
    <source>
        <strain evidence="2">ASAG-D25</strain>
    </source>
</reference>
<protein>
    <submittedName>
        <fullName evidence="2">Uncharacterized protein</fullName>
    </submittedName>
</protein>